<dbReference type="PANTHER" id="PTHR12931">
    <property type="entry name" value="UBIQUITIN THIOLESTERASE PROTEIN OTUB"/>
    <property type="match status" value="1"/>
</dbReference>
<evidence type="ECO:0000313" key="8">
    <source>
        <dbReference type="EMBL" id="KDN36548.1"/>
    </source>
</evidence>
<dbReference type="InterPro" id="IPR038765">
    <property type="entry name" value="Papain-like_cys_pep_sf"/>
</dbReference>
<evidence type="ECO:0000256" key="1">
    <source>
        <dbReference type="ARBA" id="ARBA00000707"/>
    </source>
</evidence>
<keyword evidence="4" id="KW-0833">Ubl conjugation pathway</keyword>
<dbReference type="InParanoid" id="A0A066V8C8"/>
<evidence type="ECO:0000256" key="3">
    <source>
        <dbReference type="ARBA" id="ARBA00022670"/>
    </source>
</evidence>
<gene>
    <name evidence="8" type="ORF">K437DRAFT_260095</name>
</gene>
<dbReference type="EMBL" id="JMSN01000165">
    <property type="protein sequence ID" value="KDN36548.1"/>
    <property type="molecule type" value="Genomic_DNA"/>
</dbReference>
<keyword evidence="9" id="KW-1185">Reference proteome</keyword>
<dbReference type="GO" id="GO:0005634">
    <property type="term" value="C:nucleus"/>
    <property type="evidence" value="ECO:0007669"/>
    <property type="project" value="TreeGrafter"/>
</dbReference>
<dbReference type="RefSeq" id="XP_013240086.1">
    <property type="nucleotide sequence ID" value="XM_013384632.1"/>
</dbReference>
<dbReference type="Pfam" id="PF10275">
    <property type="entry name" value="Peptidase_C65"/>
    <property type="match status" value="1"/>
</dbReference>
<dbReference type="GO" id="GO:0004843">
    <property type="term" value="F:cysteine-type deubiquitinase activity"/>
    <property type="evidence" value="ECO:0007669"/>
    <property type="project" value="UniProtKB-EC"/>
</dbReference>
<comment type="catalytic activity">
    <reaction evidence="1">
        <text>Thiol-dependent hydrolysis of ester, thioester, amide, peptide and isopeptide bonds formed by the C-terminal Gly of ubiquitin (a 76-residue protein attached to proteins as an intracellular targeting signal).</text>
        <dbReference type="EC" id="3.4.19.12"/>
    </reaction>
</comment>
<dbReference type="Proteomes" id="UP000027361">
    <property type="component" value="Unassembled WGS sequence"/>
</dbReference>
<dbReference type="OrthoDB" id="18915at2759"/>
<evidence type="ECO:0000259" key="7">
    <source>
        <dbReference type="PROSITE" id="PS50802"/>
    </source>
</evidence>
<dbReference type="PROSITE" id="PS50802">
    <property type="entry name" value="OTU"/>
    <property type="match status" value="1"/>
</dbReference>
<dbReference type="InterPro" id="IPR042468">
    <property type="entry name" value="Peptidase_C65_otubain_sub1"/>
</dbReference>
<keyword evidence="6" id="KW-0788">Thiol protease</keyword>
<dbReference type="AlphaFoldDB" id="A0A066V8C8"/>
<dbReference type="GeneID" id="25265451"/>
<dbReference type="CDD" id="cd22749">
    <property type="entry name" value="Otubain_C65"/>
    <property type="match status" value="1"/>
</dbReference>
<dbReference type="HOGENOM" id="CLU_014832_3_3_1"/>
<dbReference type="InterPro" id="IPR003323">
    <property type="entry name" value="OTU_dom"/>
</dbReference>
<feature type="domain" description="OTU" evidence="7">
    <location>
        <begin position="77"/>
        <end position="371"/>
    </location>
</feature>
<evidence type="ECO:0000313" key="9">
    <source>
        <dbReference type="Proteomes" id="UP000027361"/>
    </source>
</evidence>
<protein>
    <recommendedName>
        <fullName evidence="2">ubiquitinyl hydrolase 1</fullName>
        <ecNumber evidence="2">3.4.19.12</ecNumber>
    </recommendedName>
</protein>
<organism evidence="8 9">
    <name type="scientific">Tilletiaria anomala (strain ATCC 24038 / CBS 436.72 / UBC 951)</name>
    <dbReference type="NCBI Taxonomy" id="1037660"/>
    <lineage>
        <taxon>Eukaryota</taxon>
        <taxon>Fungi</taxon>
        <taxon>Dikarya</taxon>
        <taxon>Basidiomycota</taxon>
        <taxon>Ustilaginomycotina</taxon>
        <taxon>Exobasidiomycetes</taxon>
        <taxon>Georgefischeriales</taxon>
        <taxon>Tilletiariaceae</taxon>
        <taxon>Tilletiaria</taxon>
    </lineage>
</organism>
<dbReference type="STRING" id="1037660.A0A066V8C8"/>
<dbReference type="EC" id="3.4.19.12" evidence="2"/>
<dbReference type="Gene3D" id="3.30.200.60">
    <property type="entry name" value="Peptidase C65 Otubain, subdomain 1"/>
    <property type="match status" value="1"/>
</dbReference>
<name>A0A066V8C8_TILAU</name>
<dbReference type="InterPro" id="IPR042467">
    <property type="entry name" value="Peptidase_C65_otubain_sub2"/>
</dbReference>
<proteinExistence type="predicted"/>
<dbReference type="GO" id="GO:0043130">
    <property type="term" value="F:ubiquitin binding"/>
    <property type="evidence" value="ECO:0007669"/>
    <property type="project" value="TreeGrafter"/>
</dbReference>
<evidence type="ECO:0000256" key="2">
    <source>
        <dbReference type="ARBA" id="ARBA00012759"/>
    </source>
</evidence>
<dbReference type="InterPro" id="IPR019400">
    <property type="entry name" value="Peptidase_C65_otubain"/>
</dbReference>
<accession>A0A066V8C8</accession>
<dbReference type="PANTHER" id="PTHR12931:SF15">
    <property type="entry name" value="UBIQUITIN THIOESTERASE OTUBAIN-LIKE"/>
    <property type="match status" value="1"/>
</dbReference>
<sequence length="374" mass="41019">MSRPQLSSQISFSALEDLSDAQRHELGAAAREESVGDQPLISDAIDLEELAREYENGDQSFVRKILWLRNRPQGGFLTYYKTRGDGDCFYRAFAFAYIQSIIHINDRPLYLSVYKHIESTHGMLERAGFEMAIFMDFWEPLRELLRRIYVTDPDIVELDDAELVKALNDPETSNSIVAYLRLVASAFLKTNASEFEPFLFAYDGEKGDGGPPSMDEFCSNHIEAIGKEADHLAITALSRALLVSLEVVYLSRSPDNSGIGAVGGDEDEDKGVMAVPAAKPPANTFALESHPGGNTAPAVGSLSVPGRQRERAAQQAACEIVRFEMPTEDGAAIGTHAPSSSTRRPSSTLVTLLHVGALLFRPGHYDVLVKAPKL</sequence>
<keyword evidence="5" id="KW-0378">Hydrolase</keyword>
<comment type="caution">
    <text evidence="8">The sequence shown here is derived from an EMBL/GenBank/DDBJ whole genome shotgun (WGS) entry which is preliminary data.</text>
</comment>
<keyword evidence="3" id="KW-0645">Protease</keyword>
<dbReference type="GO" id="GO:0071108">
    <property type="term" value="P:protein K48-linked deubiquitination"/>
    <property type="evidence" value="ECO:0007669"/>
    <property type="project" value="TreeGrafter"/>
</dbReference>
<reference evidence="8 9" key="1">
    <citation type="submission" date="2014-05" db="EMBL/GenBank/DDBJ databases">
        <title>Draft genome sequence of a rare smut relative, Tilletiaria anomala UBC 951.</title>
        <authorList>
            <consortium name="DOE Joint Genome Institute"/>
            <person name="Toome M."/>
            <person name="Kuo A."/>
            <person name="Henrissat B."/>
            <person name="Lipzen A."/>
            <person name="Tritt A."/>
            <person name="Yoshinaga Y."/>
            <person name="Zane M."/>
            <person name="Barry K."/>
            <person name="Grigoriev I.V."/>
            <person name="Spatafora J.W."/>
            <person name="Aimea M.C."/>
        </authorList>
    </citation>
    <scope>NUCLEOTIDE SEQUENCE [LARGE SCALE GENOMIC DNA]</scope>
    <source>
        <strain evidence="8 9">UBC 951</strain>
    </source>
</reference>
<dbReference type="Gene3D" id="1.20.1300.20">
    <property type="entry name" value="Peptidase C65 Otubain, subdomain 2"/>
    <property type="match status" value="1"/>
</dbReference>
<evidence type="ECO:0000256" key="6">
    <source>
        <dbReference type="ARBA" id="ARBA00022807"/>
    </source>
</evidence>
<dbReference type="SUPFAM" id="SSF54001">
    <property type="entry name" value="Cysteine proteinases"/>
    <property type="match status" value="1"/>
</dbReference>
<evidence type="ECO:0000256" key="4">
    <source>
        <dbReference type="ARBA" id="ARBA00022786"/>
    </source>
</evidence>
<dbReference type="GO" id="GO:0006508">
    <property type="term" value="P:proteolysis"/>
    <property type="evidence" value="ECO:0007669"/>
    <property type="project" value="UniProtKB-KW"/>
</dbReference>
<evidence type="ECO:0000256" key="5">
    <source>
        <dbReference type="ARBA" id="ARBA00022801"/>
    </source>
</evidence>